<dbReference type="Gene3D" id="3.30.70.120">
    <property type="match status" value="1"/>
</dbReference>
<dbReference type="EMBL" id="JAWJEJ010000001">
    <property type="protein sequence ID" value="MDV3455521.1"/>
    <property type="molecule type" value="Genomic_DNA"/>
</dbReference>
<accession>A0ABU3Y2A3</accession>
<dbReference type="RefSeq" id="WP_317224742.1">
    <property type="nucleotide sequence ID" value="NZ_JAWJEJ010000001.1"/>
</dbReference>
<reference evidence="2 3" key="1">
    <citation type="submission" date="2023-10" db="EMBL/GenBank/DDBJ databases">
        <title>Sphingomonas sp. HF-S4 16S ribosomal RNA gene Genome sequencing and assembly.</title>
        <authorList>
            <person name="Lee H."/>
        </authorList>
    </citation>
    <scope>NUCLEOTIDE SEQUENCE [LARGE SCALE GENOMIC DNA]</scope>
    <source>
        <strain evidence="2 3">HF-S4</strain>
    </source>
</reference>
<gene>
    <name evidence="2" type="primary">cutA</name>
    <name evidence="2" type="ORF">RZN05_00885</name>
</gene>
<comment type="similarity">
    <text evidence="1">Belongs to the CutA family.</text>
</comment>
<keyword evidence="3" id="KW-1185">Reference proteome</keyword>
<dbReference type="Pfam" id="PF03091">
    <property type="entry name" value="CutA1"/>
    <property type="match status" value="1"/>
</dbReference>
<protein>
    <submittedName>
        <fullName evidence="2">Divalent-cation tolerance protein CutA</fullName>
    </submittedName>
</protein>
<comment type="caution">
    <text evidence="2">The sequence shown here is derived from an EMBL/GenBank/DDBJ whole genome shotgun (WGS) entry which is preliminary data.</text>
</comment>
<proteinExistence type="inferred from homology"/>
<dbReference type="InterPro" id="IPR015867">
    <property type="entry name" value="N-reg_PII/ATP_PRibTrfase_C"/>
</dbReference>
<dbReference type="SUPFAM" id="SSF54913">
    <property type="entry name" value="GlnB-like"/>
    <property type="match status" value="1"/>
</dbReference>
<dbReference type="Proteomes" id="UP001273531">
    <property type="component" value="Unassembled WGS sequence"/>
</dbReference>
<dbReference type="InterPro" id="IPR004323">
    <property type="entry name" value="Ion_tolerance_CutA"/>
</dbReference>
<organism evidence="2 3">
    <name type="scientific">Sphingomonas agrestis</name>
    <dbReference type="NCBI Taxonomy" id="3080540"/>
    <lineage>
        <taxon>Bacteria</taxon>
        <taxon>Pseudomonadati</taxon>
        <taxon>Pseudomonadota</taxon>
        <taxon>Alphaproteobacteria</taxon>
        <taxon>Sphingomonadales</taxon>
        <taxon>Sphingomonadaceae</taxon>
        <taxon>Sphingomonas</taxon>
    </lineage>
</organism>
<dbReference type="PANTHER" id="PTHR23419">
    <property type="entry name" value="DIVALENT CATION TOLERANCE CUTA-RELATED"/>
    <property type="match status" value="1"/>
</dbReference>
<evidence type="ECO:0000313" key="3">
    <source>
        <dbReference type="Proteomes" id="UP001273531"/>
    </source>
</evidence>
<name>A0ABU3Y2A3_9SPHN</name>
<evidence type="ECO:0000313" key="2">
    <source>
        <dbReference type="EMBL" id="MDV3455521.1"/>
    </source>
</evidence>
<dbReference type="InterPro" id="IPR011322">
    <property type="entry name" value="N-reg_PII-like_a/b"/>
</dbReference>
<dbReference type="PANTHER" id="PTHR23419:SF8">
    <property type="entry name" value="FI09726P"/>
    <property type="match status" value="1"/>
</dbReference>
<evidence type="ECO:0000256" key="1">
    <source>
        <dbReference type="ARBA" id="ARBA00010169"/>
    </source>
</evidence>
<sequence>MSDIALLHCTFPDRAEAERVAEAVVAERLAACVNILAPCRSIYRWQGAIERADEVPALFKTMPALAERPRKRIEALHSYDLPAVETWPVAARAALSGWVEAETD</sequence>